<proteinExistence type="predicted"/>
<dbReference type="RefSeq" id="WP_163479755.1">
    <property type="nucleotide sequence ID" value="NZ_JAAGWF010000002.1"/>
</dbReference>
<dbReference type="Proteomes" id="UP000470246">
    <property type="component" value="Unassembled WGS sequence"/>
</dbReference>
<evidence type="ECO:0000256" key="1">
    <source>
        <dbReference type="SAM" id="MobiDB-lite"/>
    </source>
</evidence>
<comment type="caution">
    <text evidence="2">The sequence shown here is derived from an EMBL/GenBank/DDBJ whole genome shotgun (WGS) entry which is preliminary data.</text>
</comment>
<feature type="region of interest" description="Disordered" evidence="1">
    <location>
        <begin position="1"/>
        <end position="32"/>
    </location>
</feature>
<evidence type="ECO:0000313" key="3">
    <source>
        <dbReference type="Proteomes" id="UP000470246"/>
    </source>
</evidence>
<evidence type="ECO:0000313" key="2">
    <source>
        <dbReference type="EMBL" id="NEK56581.1"/>
    </source>
</evidence>
<dbReference type="AlphaFoldDB" id="A0A7K3VVB8"/>
<gene>
    <name evidence="2" type="ORF">GCU56_01665</name>
</gene>
<organism evidence="2 3">
    <name type="scientific">Geodermatophilus sabuli</name>
    <dbReference type="NCBI Taxonomy" id="1564158"/>
    <lineage>
        <taxon>Bacteria</taxon>
        <taxon>Bacillati</taxon>
        <taxon>Actinomycetota</taxon>
        <taxon>Actinomycetes</taxon>
        <taxon>Geodermatophilales</taxon>
        <taxon>Geodermatophilaceae</taxon>
        <taxon>Geodermatophilus</taxon>
    </lineage>
</organism>
<sequence>MILRPIGAARTRTPGRADPIDDDPGESADTALDHVDVVLMDTSSPTSTP</sequence>
<keyword evidence="3" id="KW-1185">Reference proteome</keyword>
<reference evidence="2 3" key="1">
    <citation type="submission" date="2020-02" db="EMBL/GenBank/DDBJ databases">
        <title>Geodermatophilus sabuli CPCC 205279 I12A-02694.</title>
        <authorList>
            <person name="Jiang Z."/>
        </authorList>
    </citation>
    <scope>NUCLEOTIDE SEQUENCE [LARGE SCALE GENOMIC DNA]</scope>
    <source>
        <strain evidence="2 3">I12A-02694</strain>
    </source>
</reference>
<dbReference type="EMBL" id="JAAGWF010000002">
    <property type="protein sequence ID" value="NEK56581.1"/>
    <property type="molecule type" value="Genomic_DNA"/>
</dbReference>
<accession>A0A7K3VVB8</accession>
<name>A0A7K3VVB8_9ACTN</name>
<protein>
    <submittedName>
        <fullName evidence="2">Uncharacterized protein</fullName>
    </submittedName>
</protein>